<dbReference type="AlphaFoldDB" id="A0A1I3E1V7"/>
<evidence type="ECO:0000313" key="2">
    <source>
        <dbReference type="EMBL" id="SFH92681.1"/>
    </source>
</evidence>
<keyword evidence="1" id="KW-0472">Membrane</keyword>
<gene>
    <name evidence="2" type="ORF">SAMN04489868_1634</name>
</gene>
<dbReference type="EMBL" id="FOQE01000063">
    <property type="protein sequence ID" value="SFH92681.1"/>
    <property type="molecule type" value="Genomic_DNA"/>
</dbReference>
<protein>
    <submittedName>
        <fullName evidence="2">Uncharacterized protein</fullName>
    </submittedName>
</protein>
<accession>A0A1I3E1V7</accession>
<proteinExistence type="predicted"/>
<feature type="transmembrane region" description="Helical" evidence="1">
    <location>
        <begin position="53"/>
        <end position="70"/>
    </location>
</feature>
<evidence type="ECO:0000313" key="3">
    <source>
        <dbReference type="Proteomes" id="UP000198668"/>
    </source>
</evidence>
<evidence type="ECO:0000256" key="1">
    <source>
        <dbReference type="SAM" id="Phobius"/>
    </source>
</evidence>
<reference evidence="2 3" key="1">
    <citation type="submission" date="2016-10" db="EMBL/GenBank/DDBJ databases">
        <authorList>
            <person name="de Groot N.N."/>
        </authorList>
    </citation>
    <scope>NUCLEOTIDE SEQUENCE [LARGE SCALE GENOMIC DNA]</scope>
    <source>
        <strain evidence="2 3">DSM 27630</strain>
    </source>
</reference>
<sequence length="72" mass="8510">MEIKDVQNETVFCISIKVYMKDCFFVFKIQYTHDPAGLEKRILHYSTGVSKKIFFFFMLNPLGASFFTSVRR</sequence>
<name>A0A1I3E1V7_9LACT</name>
<dbReference type="Proteomes" id="UP000198668">
    <property type="component" value="Unassembled WGS sequence"/>
</dbReference>
<keyword evidence="1" id="KW-1133">Transmembrane helix</keyword>
<keyword evidence="1" id="KW-0812">Transmembrane</keyword>
<keyword evidence="3" id="KW-1185">Reference proteome</keyword>
<organism evidence="2 3">
    <name type="scientific">Pisciglobus halotolerans</name>
    <dbReference type="NCBI Taxonomy" id="745365"/>
    <lineage>
        <taxon>Bacteria</taxon>
        <taxon>Bacillati</taxon>
        <taxon>Bacillota</taxon>
        <taxon>Bacilli</taxon>
        <taxon>Lactobacillales</taxon>
        <taxon>Carnobacteriaceae</taxon>
    </lineage>
</organism>